<dbReference type="EMBL" id="JAGFBS010000094">
    <property type="protein sequence ID" value="KAG6369258.1"/>
    <property type="molecule type" value="Genomic_DNA"/>
</dbReference>
<feature type="region of interest" description="Disordered" evidence="1">
    <location>
        <begin position="330"/>
        <end position="357"/>
    </location>
</feature>
<reference evidence="2" key="1">
    <citation type="submission" date="2021-03" db="EMBL/GenBank/DDBJ databases">
        <title>Evolutionary innovations through gain and loss of genes in the ectomycorrhizal Boletales.</title>
        <authorList>
            <person name="Wu G."/>
            <person name="Miyauchi S."/>
            <person name="Morin E."/>
            <person name="Yang Z.-L."/>
            <person name="Xu J."/>
            <person name="Martin F.M."/>
        </authorList>
    </citation>
    <scope>NUCLEOTIDE SEQUENCE</scope>
    <source>
        <strain evidence="2">BR01</strain>
    </source>
</reference>
<name>A0A8I3A2K8_9AGAM</name>
<feature type="region of interest" description="Disordered" evidence="1">
    <location>
        <begin position="1"/>
        <end position="27"/>
    </location>
</feature>
<dbReference type="Proteomes" id="UP000683000">
    <property type="component" value="Unassembled WGS sequence"/>
</dbReference>
<sequence>MSQRHITTRATNRDRHPGIPDMPALRRSSEAVQNDLATQKATAMEAQAQQQQNIRCVAVIENELQERSVQRRAAFAKPTSKIASQPKRSSTVLNIAATPRGRRLERTEMILDVTATPHGEVEARDTAHMVGKDAEKLVELDGSETKKEGDSLFIVDSDMAEEGSDVDNHHVAASQAAPRKSAKKGKAVRGDIETARKQLASKNNANVTHHQVGLKRKGEDVDVRGLGRSQPVDMHHSKKAKLQVSGLKPQYGRLYKGSDKKSVMNAVNETDHAAAPDDQAVDLVSFGGLPDEEEKRWWAPSTTVSGTLHKPAKALPNTKLTKIVPDAPQSRLEHSNTIANATSSVKTRPSRQDLPPGTDQRFRKYFIPLVRQFAGTFENPWSTEGMIAPMQAMWDATMAGTPEWAHKFSEDDDPLYHLVSFCCLGHTVLTA</sequence>
<evidence type="ECO:0000313" key="3">
    <source>
        <dbReference type="Proteomes" id="UP000683000"/>
    </source>
</evidence>
<evidence type="ECO:0000313" key="2">
    <source>
        <dbReference type="EMBL" id="KAG6369258.1"/>
    </source>
</evidence>
<accession>A0A8I3A2K8</accession>
<comment type="caution">
    <text evidence="2">The sequence shown here is derived from an EMBL/GenBank/DDBJ whole genome shotgun (WGS) entry which is preliminary data.</text>
</comment>
<dbReference type="OrthoDB" id="2684275at2759"/>
<gene>
    <name evidence="2" type="ORF">JVT61DRAFT_15530</name>
</gene>
<organism evidence="2 3">
    <name type="scientific">Boletus reticuloceps</name>
    <dbReference type="NCBI Taxonomy" id="495285"/>
    <lineage>
        <taxon>Eukaryota</taxon>
        <taxon>Fungi</taxon>
        <taxon>Dikarya</taxon>
        <taxon>Basidiomycota</taxon>
        <taxon>Agaricomycotina</taxon>
        <taxon>Agaricomycetes</taxon>
        <taxon>Agaricomycetidae</taxon>
        <taxon>Boletales</taxon>
        <taxon>Boletineae</taxon>
        <taxon>Boletaceae</taxon>
        <taxon>Boletoideae</taxon>
        <taxon>Boletus</taxon>
    </lineage>
</organism>
<keyword evidence="3" id="KW-1185">Reference proteome</keyword>
<feature type="compositionally biased region" description="Polar residues" evidence="1">
    <location>
        <begin position="1"/>
        <end position="10"/>
    </location>
</feature>
<dbReference type="AlphaFoldDB" id="A0A8I3A2K8"/>
<proteinExistence type="predicted"/>
<feature type="compositionally biased region" description="Polar residues" evidence="1">
    <location>
        <begin position="335"/>
        <end position="347"/>
    </location>
</feature>
<evidence type="ECO:0000256" key="1">
    <source>
        <dbReference type="SAM" id="MobiDB-lite"/>
    </source>
</evidence>
<protein>
    <submittedName>
        <fullName evidence="2">Uncharacterized protein</fullName>
    </submittedName>
</protein>